<dbReference type="EMBL" id="MDUX01000001">
    <property type="protein sequence ID" value="KAF7600831.1"/>
    <property type="molecule type" value="Genomic_DNA"/>
</dbReference>
<feature type="binding site" evidence="14">
    <location>
        <begin position="267"/>
        <end position="273"/>
    </location>
    <ligand>
        <name>S-adenosyl-L-methionine</name>
        <dbReference type="ChEBI" id="CHEBI:59789"/>
    </ligand>
</feature>
<keyword evidence="5" id="KW-0963">Cytoplasm</keyword>
<evidence type="ECO:0000256" key="3">
    <source>
        <dbReference type="ARBA" id="ARBA00007494"/>
    </source>
</evidence>
<dbReference type="GO" id="GO:0003723">
    <property type="term" value="F:RNA binding"/>
    <property type="evidence" value="ECO:0007669"/>
    <property type="project" value="UniProtKB-UniRule"/>
</dbReference>
<dbReference type="SUPFAM" id="SSF48013">
    <property type="entry name" value="NusB-like"/>
    <property type="match status" value="1"/>
</dbReference>
<dbReference type="EC" id="2.1.1.176" evidence="4"/>
<dbReference type="Gene3D" id="3.30.70.1170">
    <property type="entry name" value="Sun protein, domain 3"/>
    <property type="match status" value="1"/>
</dbReference>
<dbReference type="NCBIfam" id="TIGR00563">
    <property type="entry name" value="rsmB"/>
    <property type="match status" value="1"/>
</dbReference>
<proteinExistence type="inferred from homology"/>
<dbReference type="PANTHER" id="PTHR22807">
    <property type="entry name" value="NOP2 YEAST -RELATED NOL1/NOP2/FMU SUN DOMAIN-CONTAINING"/>
    <property type="match status" value="1"/>
</dbReference>
<evidence type="ECO:0000256" key="12">
    <source>
        <dbReference type="ARBA" id="ARBA00031088"/>
    </source>
</evidence>
<dbReference type="CDD" id="cd02440">
    <property type="entry name" value="AdoMet_MTases"/>
    <property type="match status" value="1"/>
</dbReference>
<dbReference type="GO" id="GO:0005737">
    <property type="term" value="C:cytoplasm"/>
    <property type="evidence" value="ECO:0007669"/>
    <property type="project" value="UniProtKB-SubCell"/>
</dbReference>
<dbReference type="OrthoDB" id="9810297at2"/>
<evidence type="ECO:0000256" key="13">
    <source>
        <dbReference type="ARBA" id="ARBA00047283"/>
    </source>
</evidence>
<dbReference type="GO" id="GO:0008649">
    <property type="term" value="F:rRNA methyltransferase activity"/>
    <property type="evidence" value="ECO:0007669"/>
    <property type="project" value="InterPro"/>
</dbReference>
<dbReference type="AlphaFoldDB" id="A0A272F0D0"/>
<comment type="caution">
    <text evidence="17">The sequence shown here is derived from an EMBL/GenBank/DDBJ whole genome shotgun (WGS) entry which is preliminary data.</text>
</comment>
<evidence type="ECO:0000256" key="5">
    <source>
        <dbReference type="ARBA" id="ARBA00022490"/>
    </source>
</evidence>
<comment type="subcellular location">
    <subcellularLocation>
        <location evidence="2">Cytoplasm</location>
    </subcellularLocation>
</comment>
<keyword evidence="6" id="KW-0698">rRNA processing</keyword>
<comment type="catalytic activity">
    <reaction evidence="13">
        <text>cytidine(967) in 16S rRNA + S-adenosyl-L-methionine = 5-methylcytidine(967) in 16S rRNA + S-adenosyl-L-homocysteine + H(+)</text>
        <dbReference type="Rhea" id="RHEA:42748"/>
        <dbReference type="Rhea" id="RHEA-COMP:10219"/>
        <dbReference type="Rhea" id="RHEA-COMP:10220"/>
        <dbReference type="ChEBI" id="CHEBI:15378"/>
        <dbReference type="ChEBI" id="CHEBI:57856"/>
        <dbReference type="ChEBI" id="CHEBI:59789"/>
        <dbReference type="ChEBI" id="CHEBI:74483"/>
        <dbReference type="ChEBI" id="CHEBI:82748"/>
        <dbReference type="EC" id="2.1.1.176"/>
    </reaction>
</comment>
<evidence type="ECO:0000256" key="10">
    <source>
        <dbReference type="ARBA" id="ARBA00022884"/>
    </source>
</evidence>
<keyword evidence="7 14" id="KW-0489">Methyltransferase</keyword>
<evidence type="ECO:0000259" key="15">
    <source>
        <dbReference type="PROSITE" id="PS51686"/>
    </source>
</evidence>
<dbReference type="PRINTS" id="PR02008">
    <property type="entry name" value="RCMTFAMILY"/>
</dbReference>
<evidence type="ECO:0000313" key="18">
    <source>
        <dbReference type="Proteomes" id="UP000216107"/>
    </source>
</evidence>
<dbReference type="InterPro" id="IPR029063">
    <property type="entry name" value="SAM-dependent_MTases_sf"/>
</dbReference>
<dbReference type="EMBL" id="NMRN01000001">
    <property type="protein sequence ID" value="PAS95330.1"/>
    <property type="molecule type" value="Genomic_DNA"/>
</dbReference>
<reference evidence="16 19" key="1">
    <citation type="submission" date="2016-08" db="EMBL/GenBank/DDBJ databases">
        <title>Candidatus Dactylopiibacterium carminicum genome sequence.</title>
        <authorList>
            <person name="Ramirez-Puebla S.T."/>
            <person name="Ormeno-Orrillo E."/>
            <person name="Vera-Ponce De Leon A."/>
            <person name="Luis L."/>
            <person name="Sanchez-Flores A."/>
            <person name="Monica R."/>
            <person name="Martinez-Romero E."/>
        </authorList>
    </citation>
    <scope>NUCLEOTIDE SEQUENCE [LARGE SCALE GENOMIC DNA]</scope>
    <source>
        <strain evidence="16">END1</strain>
    </source>
</reference>
<dbReference type="InterPro" id="IPR035926">
    <property type="entry name" value="NusB-like_sf"/>
</dbReference>
<evidence type="ECO:0000256" key="2">
    <source>
        <dbReference type="ARBA" id="ARBA00004496"/>
    </source>
</evidence>
<keyword evidence="8 14" id="KW-0808">Transferase</keyword>
<dbReference type="InterPro" id="IPR001678">
    <property type="entry name" value="MeTrfase_RsmB-F_NOP2_dom"/>
</dbReference>
<accession>A0A272F0D0</accession>
<dbReference type="Proteomes" id="UP000216107">
    <property type="component" value="Unassembled WGS sequence"/>
</dbReference>
<organism evidence="17 18">
    <name type="scientific">Candidatus Dactylopiibacterium carminicum</name>
    <dbReference type="NCBI Taxonomy" id="857335"/>
    <lineage>
        <taxon>Bacteria</taxon>
        <taxon>Pseudomonadati</taxon>
        <taxon>Pseudomonadota</taxon>
        <taxon>Betaproteobacteria</taxon>
        <taxon>Rhodocyclales</taxon>
        <taxon>Rhodocyclaceae</taxon>
        <taxon>Candidatus Dactylopiibacterium</taxon>
    </lineage>
</organism>
<evidence type="ECO:0000313" key="19">
    <source>
        <dbReference type="Proteomes" id="UP000623509"/>
    </source>
</evidence>
<dbReference type="Gene3D" id="3.40.50.150">
    <property type="entry name" value="Vaccinia Virus protein VP39"/>
    <property type="match status" value="1"/>
</dbReference>
<dbReference type="Pfam" id="PF01189">
    <property type="entry name" value="Methyltr_RsmB-F"/>
    <property type="match status" value="1"/>
</dbReference>
<dbReference type="PROSITE" id="PS01153">
    <property type="entry name" value="NOL1_NOP2_SUN"/>
    <property type="match status" value="1"/>
</dbReference>
<dbReference type="Proteomes" id="UP000623509">
    <property type="component" value="Unassembled WGS sequence"/>
</dbReference>
<reference evidence="17 18" key="2">
    <citation type="submission" date="2017-07" db="EMBL/GenBank/DDBJ databases">
        <title>Candidatus Dactylopiibacterium carminicum, a nitrogen-fixing symbiont of the cochineal insect Dactylopius coccus and Dactylopius opuntiae (Hemiptera: Coccoidea: Dactylopiidae).</title>
        <authorList>
            <person name="Vera A."/>
        </authorList>
    </citation>
    <scope>NUCLEOTIDE SEQUENCE [LARGE SCALE GENOMIC DNA]</scope>
    <source>
        <strain evidence="17 18">NFDCM</strain>
    </source>
</reference>
<feature type="binding site" evidence="14">
    <location>
        <position position="315"/>
    </location>
    <ligand>
        <name>S-adenosyl-L-methionine</name>
        <dbReference type="ChEBI" id="CHEBI:59789"/>
    </ligand>
</feature>
<dbReference type="Pfam" id="PF22458">
    <property type="entry name" value="RsmF-B_ferredox"/>
    <property type="match status" value="1"/>
</dbReference>
<evidence type="ECO:0000256" key="6">
    <source>
        <dbReference type="ARBA" id="ARBA00022552"/>
    </source>
</evidence>
<evidence type="ECO:0000313" key="17">
    <source>
        <dbReference type="EMBL" id="PAS95330.1"/>
    </source>
</evidence>
<evidence type="ECO:0000313" key="16">
    <source>
        <dbReference type="EMBL" id="KAF7600831.1"/>
    </source>
</evidence>
<dbReference type="NCBIfam" id="NF008149">
    <property type="entry name" value="PRK10901.1"/>
    <property type="match status" value="1"/>
</dbReference>
<dbReference type="InterPro" id="IPR049560">
    <property type="entry name" value="MeTrfase_RsmB-F_NOP2_cat"/>
</dbReference>
<evidence type="ECO:0000256" key="1">
    <source>
        <dbReference type="ARBA" id="ARBA00002724"/>
    </source>
</evidence>
<dbReference type="Gene3D" id="1.10.940.10">
    <property type="entry name" value="NusB-like"/>
    <property type="match status" value="1"/>
</dbReference>
<feature type="active site" description="Nucleophile" evidence="14">
    <location>
        <position position="387"/>
    </location>
</feature>
<comment type="similarity">
    <text evidence="3 14">Belongs to the class I-like SAM-binding methyltransferase superfamily. RsmB/NOP family.</text>
</comment>
<dbReference type="InterPro" id="IPR006027">
    <property type="entry name" value="NusB_RsmB_TIM44"/>
</dbReference>
<dbReference type="SUPFAM" id="SSF53335">
    <property type="entry name" value="S-adenosyl-L-methionine-dependent methyltransferases"/>
    <property type="match status" value="1"/>
</dbReference>
<evidence type="ECO:0000256" key="8">
    <source>
        <dbReference type="ARBA" id="ARBA00022679"/>
    </source>
</evidence>
<evidence type="ECO:0000256" key="4">
    <source>
        <dbReference type="ARBA" id="ARBA00012140"/>
    </source>
</evidence>
<dbReference type="PROSITE" id="PS51686">
    <property type="entry name" value="SAM_MT_RSMB_NOP"/>
    <property type="match status" value="1"/>
</dbReference>
<evidence type="ECO:0000256" key="11">
    <source>
        <dbReference type="ARBA" id="ARBA00030399"/>
    </source>
</evidence>
<dbReference type="Pfam" id="PF01029">
    <property type="entry name" value="NusB"/>
    <property type="match status" value="1"/>
</dbReference>
<evidence type="ECO:0000256" key="9">
    <source>
        <dbReference type="ARBA" id="ARBA00022691"/>
    </source>
</evidence>
<feature type="binding site" evidence="14">
    <location>
        <position position="289"/>
    </location>
    <ligand>
        <name>S-adenosyl-L-methionine</name>
        <dbReference type="ChEBI" id="CHEBI:59789"/>
    </ligand>
</feature>
<dbReference type="GO" id="GO:0006355">
    <property type="term" value="P:regulation of DNA-templated transcription"/>
    <property type="evidence" value="ECO:0007669"/>
    <property type="project" value="InterPro"/>
</dbReference>
<dbReference type="RefSeq" id="WP_095522940.1">
    <property type="nucleotide sequence ID" value="NZ_MDUX01000001.1"/>
</dbReference>
<sequence length="440" mass="48883">MNRPRNPRPLPDLPEDSLALAFLVASDALAAVSRGHALNDGLQGLWRAWPALPAGTRGAVQDLLYGCLRDFGRGRHLLAGLIDRPLDEARIEALLLLALHRLEARLEQAHTIVDQAVEAAARIARGRLKGLVNGVLRNALRQWPELLARADGDPQARYRHPLWWQLLVKRAHPNDWETVLTANNTHPPMALRLNRRRTTLAAYSAQLEAAGLRWRALGEHALLLEQPCPVGRLPGFSEGLVSVQDWGAQQAPQLLDLSRGQRVLDACAAPGGKTAHLLETTDISLVALELVEARARRVEENLARLGLTAELRTADCRDLEAWWDGRPFDRILADVPCSASGVARRHPDIKWLRREEDVAGFATQQAEILAALWQVLAPGGKMLYLTCSLFPEENARQMARFAAGLRDCRRVRLADGSFEQQWLPTAEHDGFYFALLEKVA</sequence>
<dbReference type="InterPro" id="IPR018314">
    <property type="entry name" value="RsmB/NOL1/NOP2-like_CS"/>
</dbReference>
<keyword evidence="19" id="KW-1185">Reference proteome</keyword>
<dbReference type="InterPro" id="IPR054728">
    <property type="entry name" value="RsmB-like_ferredoxin"/>
</dbReference>
<dbReference type="InterPro" id="IPR004573">
    <property type="entry name" value="rRNA_ssu_MeTfrase_B"/>
</dbReference>
<feature type="domain" description="SAM-dependent MTase RsmB/NOP-type" evidence="15">
    <location>
        <begin position="179"/>
        <end position="439"/>
    </location>
</feature>
<gene>
    <name evidence="16" type="ORF">BGI27_00310</name>
    <name evidence="17" type="ORF">CGU29_00345</name>
</gene>
<name>A0A272F0D0_9RHOO</name>
<protein>
    <recommendedName>
        <fullName evidence="4">16S rRNA (cytosine(967)-C(5))-methyltransferase</fullName>
        <ecNumber evidence="4">2.1.1.176</ecNumber>
    </recommendedName>
    <alternativeName>
        <fullName evidence="11">16S rRNA m5C967 methyltransferase</fullName>
    </alternativeName>
    <alternativeName>
        <fullName evidence="12">rRNA (cytosine-C(5)-)-methyltransferase RsmB</fullName>
    </alternativeName>
</protein>
<comment type="function">
    <text evidence="1">Specifically methylates the cytosine at position 967 (m5C967) of 16S rRNA.</text>
</comment>
<keyword evidence="10 14" id="KW-0694">RNA-binding</keyword>
<evidence type="ECO:0000256" key="7">
    <source>
        <dbReference type="ARBA" id="ARBA00022603"/>
    </source>
</evidence>
<dbReference type="PANTHER" id="PTHR22807:SF61">
    <property type="entry name" value="NOL1_NOP2_SUN FAMILY PROTEIN _ ANTITERMINATION NUSB DOMAIN-CONTAINING PROTEIN"/>
    <property type="match status" value="1"/>
</dbReference>
<evidence type="ECO:0000256" key="14">
    <source>
        <dbReference type="PROSITE-ProRule" id="PRU01023"/>
    </source>
</evidence>
<keyword evidence="9 14" id="KW-0949">S-adenosyl-L-methionine</keyword>
<dbReference type="InterPro" id="IPR023267">
    <property type="entry name" value="RCMT"/>
</dbReference>
<feature type="binding site" evidence="14">
    <location>
        <position position="334"/>
    </location>
    <ligand>
        <name>S-adenosyl-L-methionine</name>
        <dbReference type="ChEBI" id="CHEBI:59789"/>
    </ligand>
</feature>